<dbReference type="GO" id="GO:0005911">
    <property type="term" value="C:cell-cell junction"/>
    <property type="evidence" value="ECO:0007669"/>
    <property type="project" value="InterPro"/>
</dbReference>
<dbReference type="VEuPathDB" id="VectorBase:LDEU003111"/>
<feature type="compositionally biased region" description="Pro residues" evidence="1">
    <location>
        <begin position="473"/>
        <end position="485"/>
    </location>
</feature>
<feature type="region of interest" description="Disordered" evidence="1">
    <location>
        <begin position="321"/>
        <end position="400"/>
    </location>
</feature>
<dbReference type="STRING" id="299467.A0A443SN30"/>
<evidence type="ECO:0000256" key="1">
    <source>
        <dbReference type="SAM" id="MobiDB-lite"/>
    </source>
</evidence>
<feature type="region of interest" description="Disordered" evidence="1">
    <location>
        <begin position="246"/>
        <end position="294"/>
    </location>
</feature>
<reference evidence="2 3" key="1">
    <citation type="journal article" date="2018" name="Gigascience">
        <title>Genomes of trombidid mites reveal novel predicted allergens and laterally-transferred genes associated with secondary metabolism.</title>
        <authorList>
            <person name="Dong X."/>
            <person name="Chaisiri K."/>
            <person name="Xia D."/>
            <person name="Armstrong S.D."/>
            <person name="Fang Y."/>
            <person name="Donnelly M.J."/>
            <person name="Kadowaki T."/>
            <person name="McGarry J.W."/>
            <person name="Darby A.C."/>
            <person name="Makepeace B.L."/>
        </authorList>
    </citation>
    <scope>NUCLEOTIDE SEQUENCE [LARGE SCALE GENOMIC DNA]</scope>
    <source>
        <strain evidence="2">UoL-UT</strain>
    </source>
</reference>
<dbReference type="AlphaFoldDB" id="A0A443SN30"/>
<feature type="compositionally biased region" description="Polar residues" evidence="1">
    <location>
        <begin position="171"/>
        <end position="191"/>
    </location>
</feature>
<feature type="compositionally biased region" description="Basic and acidic residues" evidence="1">
    <location>
        <begin position="1"/>
        <end position="12"/>
    </location>
</feature>
<gene>
    <name evidence="2" type="ORF">B4U80_00464</name>
</gene>
<name>A0A443SN30_9ACAR</name>
<feature type="compositionally biased region" description="Polar residues" evidence="1">
    <location>
        <begin position="266"/>
        <end position="293"/>
    </location>
</feature>
<feature type="region of interest" description="Disordered" evidence="1">
    <location>
        <begin position="445"/>
        <end position="487"/>
    </location>
</feature>
<dbReference type="Proteomes" id="UP000288716">
    <property type="component" value="Unassembled WGS sequence"/>
</dbReference>
<comment type="caution">
    <text evidence="2">The sequence shown here is derived from an EMBL/GenBank/DDBJ whole genome shotgun (WGS) entry which is preliminary data.</text>
</comment>
<feature type="region of interest" description="Disordered" evidence="1">
    <location>
        <begin position="171"/>
        <end position="198"/>
    </location>
</feature>
<evidence type="ECO:0000313" key="2">
    <source>
        <dbReference type="EMBL" id="RWS28930.1"/>
    </source>
</evidence>
<keyword evidence="3" id="KW-1185">Reference proteome</keyword>
<feature type="compositionally biased region" description="Low complexity" evidence="1">
    <location>
        <begin position="386"/>
        <end position="400"/>
    </location>
</feature>
<dbReference type="EMBL" id="NCKV01001147">
    <property type="protein sequence ID" value="RWS28930.1"/>
    <property type="molecule type" value="Genomic_DNA"/>
</dbReference>
<feature type="compositionally biased region" description="Basic and acidic residues" evidence="1">
    <location>
        <begin position="445"/>
        <end position="454"/>
    </location>
</feature>
<feature type="region of interest" description="Disordered" evidence="1">
    <location>
        <begin position="1"/>
        <end position="79"/>
    </location>
</feature>
<feature type="compositionally biased region" description="Basic and acidic residues" evidence="1">
    <location>
        <begin position="632"/>
        <end position="648"/>
    </location>
</feature>
<sequence>MPHLRYKSEIEPPKTNPLVANGYNGLPPHMQPHLRHPSKSVPTLNSDGNDSHVPADKPYPQPVTQLPHSRTSSTTSIPRSVAESVKQMYPNHKGPEGLPPNGHYYSGFQPPPGSPSIPMTPPMYVQHQNATRPEIGYGNASMTLPTYPHSAARMSDKDKLKMQVNGIQPHLQSATSRIQPSKSVPTLNSDQEIPRPIGQPYAITTSTNVIPRYIAQQQHQQQLLKMNRPPESDQWPGRYPNTQIMQQLQQQQQPPSSPTAQMSPMYNSNHSRPNSQLSMQSQPHHRNSYQSSYPEERHYQNVQNLNMHHLHANNTYQNAENTMNVSQPPMNVHPQHLPPPVPPQHQPQRLQQQPQVHPHYQQHLQQIPPPLPPHQQPQYNHSVPNHHMQSQLQPHQMQQIQQQKLYQQQLLQHQRLQRLKLEELRRQQELQLAHQAEERLLRDAKRRQEEEPRLQRPQQLRFELPNSEHNEDIPPPLPKSPPPVENNPQQRLERLLLSSASASNESLPVRSANKSKEPLNQNSKPKVSWTDSTPTVLNLETNATNNGPVNNVHSFTLQDIDEVLDIEDDPEFNDRFTAGNTPNVIGAQEVYRDPRDRIKAEKMRHEAQKTELKVPEKLSFKEKMKMFAMEDNTPKDKLKISKAQREIETGPSPAKDETCDDSSQEVNS</sequence>
<dbReference type="PANTHER" id="PTHR10398:SF2">
    <property type="entry name" value="AFADIN"/>
    <property type="match status" value="1"/>
</dbReference>
<feature type="compositionally biased region" description="Polar residues" evidence="1">
    <location>
        <begin position="518"/>
        <end position="532"/>
    </location>
</feature>
<dbReference type="InterPro" id="IPR028842">
    <property type="entry name" value="Afadin"/>
</dbReference>
<dbReference type="OrthoDB" id="6422148at2759"/>
<evidence type="ECO:0000313" key="3">
    <source>
        <dbReference type="Proteomes" id="UP000288716"/>
    </source>
</evidence>
<feature type="region of interest" description="Disordered" evidence="1">
    <location>
        <begin position="502"/>
        <end position="532"/>
    </location>
</feature>
<dbReference type="PANTHER" id="PTHR10398">
    <property type="entry name" value="AFADIN"/>
    <property type="match status" value="1"/>
</dbReference>
<organism evidence="2 3">
    <name type="scientific">Leptotrombidium deliense</name>
    <dbReference type="NCBI Taxonomy" id="299467"/>
    <lineage>
        <taxon>Eukaryota</taxon>
        <taxon>Metazoa</taxon>
        <taxon>Ecdysozoa</taxon>
        <taxon>Arthropoda</taxon>
        <taxon>Chelicerata</taxon>
        <taxon>Arachnida</taxon>
        <taxon>Acari</taxon>
        <taxon>Acariformes</taxon>
        <taxon>Trombidiformes</taxon>
        <taxon>Prostigmata</taxon>
        <taxon>Anystina</taxon>
        <taxon>Parasitengona</taxon>
        <taxon>Trombiculoidea</taxon>
        <taxon>Trombiculidae</taxon>
        <taxon>Leptotrombidium</taxon>
    </lineage>
</organism>
<feature type="compositionally biased region" description="Low complexity" evidence="1">
    <location>
        <begin position="346"/>
        <end position="366"/>
    </location>
</feature>
<accession>A0A443SN30</accession>
<feature type="region of interest" description="Disordered" evidence="1">
    <location>
        <begin position="220"/>
        <end position="239"/>
    </location>
</feature>
<feature type="region of interest" description="Disordered" evidence="1">
    <location>
        <begin position="629"/>
        <end position="668"/>
    </location>
</feature>
<feature type="compositionally biased region" description="Pro residues" evidence="1">
    <location>
        <begin position="336"/>
        <end position="345"/>
    </location>
</feature>
<feature type="compositionally biased region" description="Acidic residues" evidence="1">
    <location>
        <begin position="658"/>
        <end position="668"/>
    </location>
</feature>
<proteinExistence type="predicted"/>
<protein>
    <submittedName>
        <fullName evidence="2">Uncharacterized protein</fullName>
    </submittedName>
</protein>
<feature type="compositionally biased region" description="Low complexity" evidence="1">
    <location>
        <begin position="455"/>
        <end position="465"/>
    </location>
</feature>
<feature type="compositionally biased region" description="Low complexity" evidence="1">
    <location>
        <begin position="246"/>
        <end position="265"/>
    </location>
</feature>